<proteinExistence type="predicted"/>
<dbReference type="Proteomes" id="UP000516181">
    <property type="component" value="Chromosome"/>
</dbReference>
<dbReference type="RefSeq" id="WP_074188221.1">
    <property type="nucleotide sequence ID" value="NZ_AP024592.1"/>
</dbReference>
<protein>
    <submittedName>
        <fullName evidence="1">Uncharacterized protein</fullName>
    </submittedName>
</protein>
<dbReference type="AlphaFoldDB" id="A0A2V3KRV0"/>
<evidence type="ECO:0000313" key="2">
    <source>
        <dbReference type="Proteomes" id="UP000516181"/>
    </source>
</evidence>
<sequence length="90" mass="10182">MFFPLNPCFVLWTSRSHKFPVGGKEEKILIYNEKELNKPVGILYAPLAFYRRGNDCRAVPSPSGERVRGRGNFPFTLRLRENGGSLPVNG</sequence>
<name>A0A2V3KRV0_KLEVA</name>
<evidence type="ECO:0000313" key="1">
    <source>
        <dbReference type="EMBL" id="QNP23843.1"/>
    </source>
</evidence>
<accession>A0A2V3KRV0</accession>
<gene>
    <name evidence="1" type="ORF">IAP99_20945</name>
</gene>
<dbReference type="EMBL" id="CP060807">
    <property type="protein sequence ID" value="QNP23843.1"/>
    <property type="molecule type" value="Genomic_DNA"/>
</dbReference>
<organism evidence="1 2">
    <name type="scientific">Klebsiella variicola</name>
    <dbReference type="NCBI Taxonomy" id="244366"/>
    <lineage>
        <taxon>Bacteria</taxon>
        <taxon>Pseudomonadati</taxon>
        <taxon>Pseudomonadota</taxon>
        <taxon>Gammaproteobacteria</taxon>
        <taxon>Enterobacterales</taxon>
        <taxon>Enterobacteriaceae</taxon>
        <taxon>Klebsiella/Raoultella group</taxon>
        <taxon>Klebsiella</taxon>
        <taxon>Klebsiella pneumoniae complex</taxon>
    </lineage>
</organism>
<reference evidence="1 2" key="1">
    <citation type="submission" date="2020-08" db="EMBL/GenBank/DDBJ databases">
        <title>Complete genome sequence of Klebsiella pneumoniae KP2757.</title>
        <authorList>
            <person name="Zhang X."/>
        </authorList>
    </citation>
    <scope>NUCLEOTIDE SEQUENCE [LARGE SCALE GENOMIC DNA]</scope>
    <source>
        <strain evidence="1 2">KP2757</strain>
    </source>
</reference>